<proteinExistence type="predicted"/>
<dbReference type="WBParaSite" id="L893_g3253.t1">
    <property type="protein sequence ID" value="L893_g3253.t1"/>
    <property type="gene ID" value="L893_g3253"/>
</dbReference>
<dbReference type="PANTHER" id="PTHR45580">
    <property type="entry name" value="PROTEIN CBG05369"/>
    <property type="match status" value="1"/>
</dbReference>
<evidence type="ECO:0000313" key="4">
    <source>
        <dbReference type="WBParaSite" id="L893_g3253.t1"/>
    </source>
</evidence>
<keyword evidence="1" id="KW-0732">Signal</keyword>
<evidence type="ECO:0000259" key="2">
    <source>
        <dbReference type="Pfam" id="PF00135"/>
    </source>
</evidence>
<dbReference type="AlphaFoldDB" id="A0A1I8A480"/>
<sequence length="110" mass="12155">MRRFFVSLIFVAAYADAIIVRSSGGLLEGYTSYDAGLSRPVHVFKAVPFAKPPTGDLRFALPEDPLPWDGVLNAMEYSPACMSNSSRTKSPQENISEDCLYLNIFADKKC</sequence>
<dbReference type="InterPro" id="IPR002018">
    <property type="entry name" value="CarbesteraseB"/>
</dbReference>
<dbReference type="InterPro" id="IPR029058">
    <property type="entry name" value="AB_hydrolase_fold"/>
</dbReference>
<dbReference type="Pfam" id="PF00135">
    <property type="entry name" value="COesterase"/>
    <property type="match status" value="1"/>
</dbReference>
<dbReference type="PANTHER" id="PTHR45580:SF6">
    <property type="entry name" value="CARBOXYLESTERASE TYPE B DOMAIN-CONTAINING PROTEIN"/>
    <property type="match status" value="1"/>
</dbReference>
<protein>
    <submittedName>
        <fullName evidence="4">COesterase domain-containing protein</fullName>
    </submittedName>
</protein>
<dbReference type="Proteomes" id="UP000095287">
    <property type="component" value="Unplaced"/>
</dbReference>
<dbReference type="Gene3D" id="3.40.50.1820">
    <property type="entry name" value="alpha/beta hydrolase"/>
    <property type="match status" value="1"/>
</dbReference>
<feature type="signal peptide" evidence="1">
    <location>
        <begin position="1"/>
        <end position="17"/>
    </location>
</feature>
<dbReference type="SUPFAM" id="SSF53474">
    <property type="entry name" value="alpha/beta-Hydrolases"/>
    <property type="match status" value="1"/>
</dbReference>
<reference evidence="4" key="1">
    <citation type="submission" date="2016-11" db="UniProtKB">
        <authorList>
            <consortium name="WormBaseParasite"/>
        </authorList>
    </citation>
    <scope>IDENTIFICATION</scope>
</reference>
<feature type="domain" description="Carboxylesterase type B" evidence="2">
    <location>
        <begin position="18"/>
        <end position="106"/>
    </location>
</feature>
<accession>A0A1I8A480</accession>
<feature type="chain" id="PRO_5009314267" evidence="1">
    <location>
        <begin position="18"/>
        <end position="110"/>
    </location>
</feature>
<evidence type="ECO:0000256" key="1">
    <source>
        <dbReference type="SAM" id="SignalP"/>
    </source>
</evidence>
<organism evidence="3 4">
    <name type="scientific">Steinernema glaseri</name>
    <dbReference type="NCBI Taxonomy" id="37863"/>
    <lineage>
        <taxon>Eukaryota</taxon>
        <taxon>Metazoa</taxon>
        <taxon>Ecdysozoa</taxon>
        <taxon>Nematoda</taxon>
        <taxon>Chromadorea</taxon>
        <taxon>Rhabditida</taxon>
        <taxon>Tylenchina</taxon>
        <taxon>Panagrolaimomorpha</taxon>
        <taxon>Strongyloidoidea</taxon>
        <taxon>Steinernematidae</taxon>
        <taxon>Steinernema</taxon>
    </lineage>
</organism>
<keyword evidence="3" id="KW-1185">Reference proteome</keyword>
<evidence type="ECO:0000313" key="3">
    <source>
        <dbReference type="Proteomes" id="UP000095287"/>
    </source>
</evidence>
<name>A0A1I8A480_9BILA</name>